<evidence type="ECO:0000256" key="2">
    <source>
        <dbReference type="ARBA" id="ARBA00023125"/>
    </source>
</evidence>
<evidence type="ECO:0000313" key="5">
    <source>
        <dbReference type="EMBL" id="CAB4545922.1"/>
    </source>
</evidence>
<keyword evidence="3" id="KW-0804">Transcription</keyword>
<proteinExistence type="predicted"/>
<dbReference type="InterPro" id="IPR036271">
    <property type="entry name" value="Tet_transcr_reg_TetR-rel_C_sf"/>
</dbReference>
<keyword evidence="1" id="KW-0805">Transcription regulation</keyword>
<dbReference type="SUPFAM" id="SSF46689">
    <property type="entry name" value="Homeodomain-like"/>
    <property type="match status" value="1"/>
</dbReference>
<dbReference type="EMBL" id="CAEZYU010000033">
    <property type="protein sequence ID" value="CAB4738984.1"/>
    <property type="molecule type" value="Genomic_DNA"/>
</dbReference>
<dbReference type="AlphaFoldDB" id="A0A6J6C3K9"/>
<dbReference type="PROSITE" id="PS01081">
    <property type="entry name" value="HTH_TETR_1"/>
    <property type="match status" value="1"/>
</dbReference>
<reference evidence="5" key="1">
    <citation type="submission" date="2020-05" db="EMBL/GenBank/DDBJ databases">
        <authorList>
            <person name="Chiriac C."/>
            <person name="Salcher M."/>
            <person name="Ghai R."/>
            <person name="Kavagutti S V."/>
        </authorList>
    </citation>
    <scope>NUCLEOTIDE SEQUENCE</scope>
</reference>
<name>A0A6J6C3K9_9ZZZZ</name>
<dbReference type="InterPro" id="IPR050109">
    <property type="entry name" value="HTH-type_TetR-like_transc_reg"/>
</dbReference>
<dbReference type="SUPFAM" id="SSF48498">
    <property type="entry name" value="Tetracyclin repressor-like, C-terminal domain"/>
    <property type="match status" value="1"/>
</dbReference>
<organism evidence="5">
    <name type="scientific">freshwater metagenome</name>
    <dbReference type="NCBI Taxonomy" id="449393"/>
    <lineage>
        <taxon>unclassified sequences</taxon>
        <taxon>metagenomes</taxon>
        <taxon>ecological metagenomes</taxon>
    </lineage>
</organism>
<dbReference type="EMBL" id="CAFBMG010000021">
    <property type="protein sequence ID" value="CAB4893362.1"/>
    <property type="molecule type" value="Genomic_DNA"/>
</dbReference>
<dbReference type="Gene3D" id="1.10.357.10">
    <property type="entry name" value="Tetracycline Repressor, domain 2"/>
    <property type="match status" value="1"/>
</dbReference>
<accession>A0A6J6C3K9</accession>
<dbReference type="EMBL" id="CAEZSF010000134">
    <property type="protein sequence ID" value="CAB4545922.1"/>
    <property type="molecule type" value="Genomic_DNA"/>
</dbReference>
<dbReference type="InterPro" id="IPR023772">
    <property type="entry name" value="DNA-bd_HTH_TetR-type_CS"/>
</dbReference>
<evidence type="ECO:0000256" key="3">
    <source>
        <dbReference type="ARBA" id="ARBA00023163"/>
    </source>
</evidence>
<dbReference type="InterPro" id="IPR009057">
    <property type="entry name" value="Homeodomain-like_sf"/>
</dbReference>
<protein>
    <submittedName>
        <fullName evidence="5">Unannotated protein</fullName>
    </submittedName>
</protein>
<dbReference type="Gene3D" id="1.10.10.60">
    <property type="entry name" value="Homeodomain-like"/>
    <property type="match status" value="1"/>
</dbReference>
<evidence type="ECO:0000256" key="1">
    <source>
        <dbReference type="ARBA" id="ARBA00023015"/>
    </source>
</evidence>
<dbReference type="PRINTS" id="PR00455">
    <property type="entry name" value="HTHTETR"/>
</dbReference>
<evidence type="ECO:0000259" key="4">
    <source>
        <dbReference type="PROSITE" id="PS50977"/>
    </source>
</evidence>
<evidence type="ECO:0000313" key="6">
    <source>
        <dbReference type="EMBL" id="CAB4738984.1"/>
    </source>
</evidence>
<gene>
    <name evidence="5" type="ORF">UFOPK1358_01311</name>
    <name evidence="6" type="ORF">UFOPK2766_00898</name>
    <name evidence="7" type="ORF">UFOPK3519_00431</name>
</gene>
<dbReference type="Pfam" id="PF00440">
    <property type="entry name" value="TetR_N"/>
    <property type="match status" value="1"/>
</dbReference>
<dbReference type="PANTHER" id="PTHR30055:SF234">
    <property type="entry name" value="HTH-TYPE TRANSCRIPTIONAL REGULATOR BETI"/>
    <property type="match status" value="1"/>
</dbReference>
<dbReference type="PROSITE" id="PS50977">
    <property type="entry name" value="HTH_TETR_2"/>
    <property type="match status" value="1"/>
</dbReference>
<dbReference type="InterPro" id="IPR001647">
    <property type="entry name" value="HTH_TetR"/>
</dbReference>
<evidence type="ECO:0000313" key="7">
    <source>
        <dbReference type="EMBL" id="CAB4893362.1"/>
    </source>
</evidence>
<dbReference type="GO" id="GO:0003700">
    <property type="term" value="F:DNA-binding transcription factor activity"/>
    <property type="evidence" value="ECO:0007669"/>
    <property type="project" value="TreeGrafter"/>
</dbReference>
<feature type="domain" description="HTH tetR-type" evidence="4">
    <location>
        <begin position="39"/>
        <end position="99"/>
    </location>
</feature>
<sequence>MATLFRSGEPRPLNRRLLVDAGIIARLRQMSRKLTPRGKQRRAQLIAFATHEFAEKGYHLTSVADIVDGLGVGKGVFYWYFSSKEELFVEIMRTSQRGMRRRQQEAIAGVDDPVRRIELGIRAAVLWLAEHNDLRRLFEFARTEGTFKESMRSGQAVLVGDAQVHLEEAIAQGRIPDRDPEALAFAIIGVSNQLTNVYIDGRGEDPEVVADLVVSFCRDGIGVTAQG</sequence>
<dbReference type="GO" id="GO:0000976">
    <property type="term" value="F:transcription cis-regulatory region binding"/>
    <property type="evidence" value="ECO:0007669"/>
    <property type="project" value="TreeGrafter"/>
</dbReference>
<dbReference type="PANTHER" id="PTHR30055">
    <property type="entry name" value="HTH-TYPE TRANSCRIPTIONAL REGULATOR RUTR"/>
    <property type="match status" value="1"/>
</dbReference>
<keyword evidence="2" id="KW-0238">DNA-binding</keyword>